<dbReference type="SUPFAM" id="SSF56112">
    <property type="entry name" value="Protein kinase-like (PK-like)"/>
    <property type="match status" value="1"/>
</dbReference>
<sequence>MQSKELQVYNDVVVFDEGQVKRTESRSFTAGSCSDVWKVDYNGSPVAIKVYRGLPYVDGVKEQFWNLLMKEVTVWSKLSHANVVPLIGVTNDFGHLPGLVLPMYKNSNLNKYLSTHPHANRVQLLLDVAHGLHYLHTFKTPVYHGELKASNIMIDDDGRALIGDIGQATLTTEMVFTRANCCGSCRWCAPELMIPEPDFDIYRDKSDVYSFAMLMLETFTGMLPFSYIRPDAKVIFDVIKGIRPKRPTVAEAPQLTDELWKLMTDCWDHDQLKRPSAGEVFCRLYAIHRREQVYEIQPIHIPAARL</sequence>
<dbReference type="InterPro" id="IPR001245">
    <property type="entry name" value="Ser-Thr/Tyr_kinase_cat_dom"/>
</dbReference>
<keyword evidence="2" id="KW-0418">Kinase</keyword>
<reference evidence="2 3" key="1">
    <citation type="submission" date="2015-04" db="EMBL/GenBank/DDBJ databases">
        <title>Complete genome sequence of Schizopora paradoxa KUC8140, a cosmopolitan wood degrader in East Asia.</title>
        <authorList>
            <consortium name="DOE Joint Genome Institute"/>
            <person name="Min B."/>
            <person name="Park H."/>
            <person name="Jang Y."/>
            <person name="Kim J.-J."/>
            <person name="Kim K.H."/>
            <person name="Pangilinan J."/>
            <person name="Lipzen A."/>
            <person name="Riley R."/>
            <person name="Grigoriev I.V."/>
            <person name="Spatafora J.W."/>
            <person name="Choi I.-G."/>
        </authorList>
    </citation>
    <scope>NUCLEOTIDE SEQUENCE [LARGE SCALE GENOMIC DNA]</scope>
    <source>
        <strain evidence="2 3">KUC8140</strain>
    </source>
</reference>
<dbReference type="Pfam" id="PF07714">
    <property type="entry name" value="PK_Tyr_Ser-Thr"/>
    <property type="match status" value="1"/>
</dbReference>
<dbReference type="STRING" id="27342.A0A0H2RZC3"/>
<dbReference type="OrthoDB" id="26722at2759"/>
<dbReference type="Gene3D" id="1.10.510.10">
    <property type="entry name" value="Transferase(Phosphotransferase) domain 1"/>
    <property type="match status" value="1"/>
</dbReference>
<dbReference type="GO" id="GO:0005524">
    <property type="term" value="F:ATP binding"/>
    <property type="evidence" value="ECO:0007669"/>
    <property type="project" value="InterPro"/>
</dbReference>
<dbReference type="GO" id="GO:0004674">
    <property type="term" value="F:protein serine/threonine kinase activity"/>
    <property type="evidence" value="ECO:0007669"/>
    <property type="project" value="TreeGrafter"/>
</dbReference>
<dbReference type="PANTHER" id="PTHR44329">
    <property type="entry name" value="SERINE/THREONINE-PROTEIN KINASE TNNI3K-RELATED"/>
    <property type="match status" value="1"/>
</dbReference>
<dbReference type="InterPro" id="IPR051681">
    <property type="entry name" value="Ser/Thr_Kinases-Pseudokinases"/>
</dbReference>
<dbReference type="InterPro" id="IPR000719">
    <property type="entry name" value="Prot_kinase_dom"/>
</dbReference>
<dbReference type="InterPro" id="IPR011009">
    <property type="entry name" value="Kinase-like_dom_sf"/>
</dbReference>
<feature type="domain" description="Protein kinase" evidence="1">
    <location>
        <begin position="22"/>
        <end position="286"/>
    </location>
</feature>
<keyword evidence="3" id="KW-1185">Reference proteome</keyword>
<name>A0A0H2RZC3_9AGAM</name>
<accession>A0A0H2RZC3</accession>
<evidence type="ECO:0000259" key="1">
    <source>
        <dbReference type="PROSITE" id="PS50011"/>
    </source>
</evidence>
<dbReference type="AlphaFoldDB" id="A0A0H2RZC3"/>
<dbReference type="InParanoid" id="A0A0H2RZC3"/>
<dbReference type="Proteomes" id="UP000053477">
    <property type="component" value="Unassembled WGS sequence"/>
</dbReference>
<evidence type="ECO:0000313" key="3">
    <source>
        <dbReference type="Proteomes" id="UP000053477"/>
    </source>
</evidence>
<organism evidence="2 3">
    <name type="scientific">Schizopora paradoxa</name>
    <dbReference type="NCBI Taxonomy" id="27342"/>
    <lineage>
        <taxon>Eukaryota</taxon>
        <taxon>Fungi</taxon>
        <taxon>Dikarya</taxon>
        <taxon>Basidiomycota</taxon>
        <taxon>Agaricomycotina</taxon>
        <taxon>Agaricomycetes</taxon>
        <taxon>Hymenochaetales</taxon>
        <taxon>Schizoporaceae</taxon>
        <taxon>Schizopora</taxon>
    </lineage>
</organism>
<dbReference type="EMBL" id="KQ085910">
    <property type="protein sequence ID" value="KLO16952.1"/>
    <property type="molecule type" value="Genomic_DNA"/>
</dbReference>
<dbReference type="PROSITE" id="PS50011">
    <property type="entry name" value="PROTEIN_KINASE_DOM"/>
    <property type="match status" value="1"/>
</dbReference>
<proteinExistence type="predicted"/>
<evidence type="ECO:0000313" key="2">
    <source>
        <dbReference type="EMBL" id="KLO16952.1"/>
    </source>
</evidence>
<gene>
    <name evidence="2" type="ORF">SCHPADRAFT_869041</name>
</gene>
<dbReference type="PIRSF" id="PIRSF000654">
    <property type="entry name" value="Integrin-linked_kinase"/>
    <property type="match status" value="1"/>
</dbReference>
<protein>
    <submittedName>
        <fullName evidence="2">Kinase-like protein</fullName>
    </submittedName>
</protein>
<keyword evidence="2" id="KW-0808">Transferase</keyword>